<dbReference type="GO" id="GO:0006813">
    <property type="term" value="P:potassium ion transport"/>
    <property type="evidence" value="ECO:0007669"/>
    <property type="project" value="InterPro"/>
</dbReference>
<keyword evidence="5" id="KW-1185">Reference proteome</keyword>
<dbReference type="SUPFAM" id="SSF81324">
    <property type="entry name" value="Voltage-gated potassium channels"/>
    <property type="match status" value="1"/>
</dbReference>
<dbReference type="PANTHER" id="PTHR43833">
    <property type="entry name" value="POTASSIUM CHANNEL PROTEIN 2-RELATED-RELATED"/>
    <property type="match status" value="1"/>
</dbReference>
<dbReference type="PROSITE" id="PS51201">
    <property type="entry name" value="RCK_N"/>
    <property type="match status" value="1"/>
</dbReference>
<evidence type="ECO:0000256" key="1">
    <source>
        <dbReference type="ARBA" id="ARBA00004651"/>
    </source>
</evidence>
<dbReference type="InterPro" id="IPR050721">
    <property type="entry name" value="Trk_Ktr_HKT_K-transport"/>
</dbReference>
<sequence length="411" mass="45105">MRATELFHFSPWQRLRRWGTRMRAVLRLDRWFPQIPLALAVAALGALSLLHALPALKSLIPELSVITPSSSLTDLPIMSELGAVPALVVGAVLLIMAFGLVFRSRLSWALTLMISAISLALLLHRYQHLSIAMLIFNGLILLGLLIFRRHFSRSSVAAGTLFAFLSIVLLLSYAVFGSYVLGAGFSPQIKSLDSALYFAVVTMSTVGYGDIVPKSPEARYFVISIIILGITVFATSISAVVVPLINGRMQRLLLGEKKSDWSDHYVLIGDNLFAQNTYRALRRRHLRVLVVAPARPEPLWLPEEDLFVGDPTDPEILRRAGAMRALGVLALRNDDSENAFIILTAKEMAVPGKTVALVGNQRHLQRLRQTGVDLIIAPEVLGGQLLVESLMGEEFHGDAVLDTIFSTGAKV</sequence>
<name>A0AAE3CII6_9PROT</name>
<evidence type="ECO:0000256" key="2">
    <source>
        <dbReference type="SAM" id="Phobius"/>
    </source>
</evidence>
<dbReference type="NCBIfam" id="NF007828">
    <property type="entry name" value="PRK10537.1"/>
    <property type="match status" value="1"/>
</dbReference>
<accession>A0AAE3CII6</accession>
<keyword evidence="4" id="KW-0406">Ion transport</keyword>
<feature type="transmembrane region" description="Helical" evidence="2">
    <location>
        <begin position="159"/>
        <end position="182"/>
    </location>
</feature>
<gene>
    <name evidence="4" type="primary">kch</name>
    <name evidence="4" type="ORF">HFQ13_00690</name>
</gene>
<feature type="domain" description="RCK N-terminal" evidence="3">
    <location>
        <begin position="262"/>
        <end position="382"/>
    </location>
</feature>
<dbReference type="Gene3D" id="1.10.287.70">
    <property type="match status" value="1"/>
</dbReference>
<keyword evidence="4" id="KW-0813">Transport</keyword>
<keyword evidence="4" id="KW-0407">Ion channel</keyword>
<dbReference type="Pfam" id="PF02254">
    <property type="entry name" value="TrkA_N"/>
    <property type="match status" value="1"/>
</dbReference>
<keyword evidence="2" id="KW-0812">Transmembrane</keyword>
<evidence type="ECO:0000313" key="4">
    <source>
        <dbReference type="EMBL" id="MBU2786742.1"/>
    </source>
</evidence>
<dbReference type="AlphaFoldDB" id="A0AAE3CII6"/>
<organism evidence="4 5">
    <name type="scientific">Igneacidithiobacillus copahuensis</name>
    <dbReference type="NCBI Taxonomy" id="2724909"/>
    <lineage>
        <taxon>Bacteria</taxon>
        <taxon>Pseudomonadati</taxon>
        <taxon>Pseudomonadota</taxon>
        <taxon>Acidithiobacillia</taxon>
        <taxon>Acidithiobacillales</taxon>
        <taxon>Acidithiobacillaceae</taxon>
        <taxon>Igneacidithiobacillus</taxon>
    </lineage>
</organism>
<feature type="transmembrane region" description="Helical" evidence="2">
    <location>
        <begin position="220"/>
        <end position="245"/>
    </location>
</feature>
<keyword evidence="2" id="KW-1133">Transmembrane helix</keyword>
<dbReference type="Pfam" id="PF07885">
    <property type="entry name" value="Ion_trans_2"/>
    <property type="match status" value="1"/>
</dbReference>
<feature type="transmembrane region" description="Helical" evidence="2">
    <location>
        <begin position="76"/>
        <end position="99"/>
    </location>
</feature>
<feature type="transmembrane region" description="Helical" evidence="2">
    <location>
        <begin position="194"/>
        <end position="213"/>
    </location>
</feature>
<comment type="caution">
    <text evidence="4">The sequence shown here is derived from an EMBL/GenBank/DDBJ whole genome shotgun (WGS) entry which is preliminary data.</text>
</comment>
<feature type="transmembrane region" description="Helical" evidence="2">
    <location>
        <begin position="106"/>
        <end position="123"/>
    </location>
</feature>
<dbReference type="SUPFAM" id="SSF51735">
    <property type="entry name" value="NAD(P)-binding Rossmann-fold domains"/>
    <property type="match status" value="1"/>
</dbReference>
<dbReference type="GO" id="GO:0034220">
    <property type="term" value="P:monoatomic ion transmembrane transport"/>
    <property type="evidence" value="ECO:0007669"/>
    <property type="project" value="UniProtKB-KW"/>
</dbReference>
<dbReference type="GO" id="GO:0005886">
    <property type="term" value="C:plasma membrane"/>
    <property type="evidence" value="ECO:0007669"/>
    <property type="project" value="UniProtKB-SubCell"/>
</dbReference>
<dbReference type="InterPro" id="IPR036291">
    <property type="entry name" value="NAD(P)-bd_dom_sf"/>
</dbReference>
<proteinExistence type="predicted"/>
<dbReference type="Proteomes" id="UP001197378">
    <property type="component" value="Unassembled WGS sequence"/>
</dbReference>
<feature type="transmembrane region" description="Helical" evidence="2">
    <location>
        <begin position="129"/>
        <end position="147"/>
    </location>
</feature>
<dbReference type="InterPro" id="IPR003148">
    <property type="entry name" value="RCK_N"/>
</dbReference>
<dbReference type="EMBL" id="JAAXYO010000016">
    <property type="protein sequence ID" value="MBU2786742.1"/>
    <property type="molecule type" value="Genomic_DNA"/>
</dbReference>
<protein>
    <submittedName>
        <fullName evidence="4">Voltage-gated potassium channel protein</fullName>
    </submittedName>
</protein>
<dbReference type="Gene3D" id="3.40.50.720">
    <property type="entry name" value="NAD(P)-binding Rossmann-like Domain"/>
    <property type="match status" value="1"/>
</dbReference>
<evidence type="ECO:0000259" key="3">
    <source>
        <dbReference type="PROSITE" id="PS51201"/>
    </source>
</evidence>
<dbReference type="PANTHER" id="PTHR43833:SF11">
    <property type="entry name" value="VOLTAGE-GATED POTASSIUM CHANNEL KCH"/>
    <property type="match status" value="1"/>
</dbReference>
<comment type="subcellular location">
    <subcellularLocation>
        <location evidence="1">Cell membrane</location>
        <topology evidence="1">Multi-pass membrane protein</topology>
    </subcellularLocation>
</comment>
<evidence type="ECO:0000313" key="5">
    <source>
        <dbReference type="Proteomes" id="UP001197378"/>
    </source>
</evidence>
<dbReference type="InterPro" id="IPR013099">
    <property type="entry name" value="K_chnl_dom"/>
</dbReference>
<keyword evidence="2" id="KW-0472">Membrane</keyword>
<reference evidence="4" key="1">
    <citation type="journal article" date="2021" name="ISME J.">
        <title>Genomic evolution of the class Acidithiobacillia: deep-branching Proteobacteria living in extreme acidic conditions.</title>
        <authorList>
            <person name="Moya-Beltran A."/>
            <person name="Beard S."/>
            <person name="Rojas-Villalobos C."/>
            <person name="Issotta F."/>
            <person name="Gallardo Y."/>
            <person name="Ulloa R."/>
            <person name="Giaveno A."/>
            <person name="Degli Esposti M."/>
            <person name="Johnson D.B."/>
            <person name="Quatrini R."/>
        </authorList>
    </citation>
    <scope>NUCLEOTIDE SEQUENCE</scope>
    <source>
        <strain evidence="4">VAN18-1</strain>
    </source>
</reference>